<feature type="coiled-coil region" evidence="1">
    <location>
        <begin position="309"/>
        <end position="336"/>
    </location>
</feature>
<evidence type="ECO:0000256" key="1">
    <source>
        <dbReference type="SAM" id="Coils"/>
    </source>
</evidence>
<feature type="compositionally biased region" description="Gly residues" evidence="2">
    <location>
        <begin position="70"/>
        <end position="83"/>
    </location>
</feature>
<dbReference type="AlphaFoldDB" id="A0A8H3GXJ3"/>
<organism evidence="3 4">
    <name type="scientific">Rhizoctonia solani</name>
    <dbReference type="NCBI Taxonomy" id="456999"/>
    <lineage>
        <taxon>Eukaryota</taxon>
        <taxon>Fungi</taxon>
        <taxon>Dikarya</taxon>
        <taxon>Basidiomycota</taxon>
        <taxon>Agaricomycotina</taxon>
        <taxon>Agaricomycetes</taxon>
        <taxon>Cantharellales</taxon>
        <taxon>Ceratobasidiaceae</taxon>
        <taxon>Rhizoctonia</taxon>
    </lineage>
</organism>
<feature type="region of interest" description="Disordered" evidence="2">
    <location>
        <begin position="1"/>
        <end position="133"/>
    </location>
</feature>
<gene>
    <name evidence="3" type="ORF">RDB_LOCUS75112</name>
</gene>
<dbReference type="PANTHER" id="PTHR42032:SF1">
    <property type="entry name" value="YALI0E30679P"/>
    <property type="match status" value="1"/>
</dbReference>
<dbReference type="PANTHER" id="PTHR42032">
    <property type="entry name" value="YALI0E30679P"/>
    <property type="match status" value="1"/>
</dbReference>
<sequence>MSTTALQPPIPLRRRTNQLETAHIMSKFNLSRLPSPPEDEDSSDDTVTGGRATKYSNGDSSIQHSNGNGSATGNGSTGNGGVDGQFAAGSGIAGGSDRPYPSFAPTHRAPPTPESHRRVSNDSSSDSDSSHDLGISDTTHHIANSSTWSDLPLLIILIPPAFALLTGGDHLRDVLLTCFLIWYLYQLIKIPWDIYLASLPVHHHSGTGSSAAHSELRTTRILALLLCVVTPFLGATLLRLGTSILYPESLSWFSTSLFVLAAGVRPWRHLAHLVLTRTEALHLAAHRPSQFRSALLAPGIEAEIRHREREKDSQRVSELEQQIHQLQGELNILHERFNRMAKYVQTSNTKAKQLHDRVETLERYGANASVSGVELVWKGMGRIFKGLVCGMFPFMERRFEETEGEVLRERGKGKSRGKKGKRLRGIVNNLPPVPEVDEAKLVNGESGIPPAHHHHHRREHTSSGVDWVGVGINIVTWPVRTMRSVVTGWFGLLRG</sequence>
<dbReference type="EMBL" id="CAJMXA010001852">
    <property type="protein sequence ID" value="CAE6471323.1"/>
    <property type="molecule type" value="Genomic_DNA"/>
</dbReference>
<reference evidence="3" key="1">
    <citation type="submission" date="2021-01" db="EMBL/GenBank/DDBJ databases">
        <authorList>
            <person name="Kaushik A."/>
        </authorList>
    </citation>
    <scope>NUCLEOTIDE SEQUENCE</scope>
    <source>
        <strain evidence="3">AG6-10EEA</strain>
    </source>
</reference>
<evidence type="ECO:0000313" key="3">
    <source>
        <dbReference type="EMBL" id="CAE6471323.1"/>
    </source>
</evidence>
<comment type="caution">
    <text evidence="3">The sequence shown here is derived from an EMBL/GenBank/DDBJ whole genome shotgun (WGS) entry which is preliminary data.</text>
</comment>
<feature type="compositionally biased region" description="Basic residues" evidence="2">
    <location>
        <begin position="413"/>
        <end position="424"/>
    </location>
</feature>
<dbReference type="Proteomes" id="UP000663853">
    <property type="component" value="Unassembled WGS sequence"/>
</dbReference>
<evidence type="ECO:0000313" key="4">
    <source>
        <dbReference type="Proteomes" id="UP000663853"/>
    </source>
</evidence>
<feature type="compositionally biased region" description="Polar residues" evidence="2">
    <location>
        <begin position="54"/>
        <end position="64"/>
    </location>
</feature>
<proteinExistence type="predicted"/>
<feature type="region of interest" description="Disordered" evidence="2">
    <location>
        <begin position="443"/>
        <end position="462"/>
    </location>
</feature>
<keyword evidence="1" id="KW-0175">Coiled coil</keyword>
<accession>A0A8H3GXJ3</accession>
<protein>
    <submittedName>
        <fullName evidence="3">Uncharacterized protein</fullName>
    </submittedName>
</protein>
<feature type="compositionally biased region" description="Low complexity" evidence="2">
    <location>
        <begin position="121"/>
        <end position="133"/>
    </location>
</feature>
<name>A0A8H3GXJ3_9AGAM</name>
<feature type="region of interest" description="Disordered" evidence="2">
    <location>
        <begin position="410"/>
        <end position="429"/>
    </location>
</feature>
<evidence type="ECO:0000256" key="2">
    <source>
        <dbReference type="SAM" id="MobiDB-lite"/>
    </source>
</evidence>